<evidence type="ECO:0000256" key="6">
    <source>
        <dbReference type="ARBA" id="ARBA00023273"/>
    </source>
</evidence>
<feature type="repeat" description="WD" evidence="7">
    <location>
        <begin position="66"/>
        <end position="100"/>
    </location>
</feature>
<evidence type="ECO:0000256" key="1">
    <source>
        <dbReference type="ARBA" id="ARBA00004138"/>
    </source>
</evidence>
<evidence type="ECO:0008006" key="14">
    <source>
        <dbReference type="Google" id="ProtNLM"/>
    </source>
</evidence>
<dbReference type="Proteomes" id="UP001152799">
    <property type="component" value="Chromosome 9"/>
</dbReference>
<dbReference type="EMBL" id="OU892285">
    <property type="protein sequence ID" value="CAG9773857.1"/>
    <property type="molecule type" value="Genomic_DNA"/>
</dbReference>
<keyword evidence="13" id="KW-1185">Reference proteome</keyword>
<organism evidence="12 13">
    <name type="scientific">Ceutorhynchus assimilis</name>
    <name type="common">cabbage seed weevil</name>
    <dbReference type="NCBI Taxonomy" id="467358"/>
    <lineage>
        <taxon>Eukaryota</taxon>
        <taxon>Metazoa</taxon>
        <taxon>Ecdysozoa</taxon>
        <taxon>Arthropoda</taxon>
        <taxon>Hexapoda</taxon>
        <taxon>Insecta</taxon>
        <taxon>Pterygota</taxon>
        <taxon>Neoptera</taxon>
        <taxon>Endopterygota</taxon>
        <taxon>Coleoptera</taxon>
        <taxon>Polyphaga</taxon>
        <taxon>Cucujiformia</taxon>
        <taxon>Curculionidae</taxon>
        <taxon>Ceutorhynchinae</taxon>
        <taxon>Ceutorhynchus</taxon>
    </lineage>
</organism>
<evidence type="ECO:0000256" key="5">
    <source>
        <dbReference type="ARBA" id="ARBA00023069"/>
    </source>
</evidence>
<dbReference type="GO" id="GO:0030991">
    <property type="term" value="C:intraciliary transport particle A"/>
    <property type="evidence" value="ECO:0007669"/>
    <property type="project" value="TreeGrafter"/>
</dbReference>
<dbReference type="InterPro" id="IPR056154">
    <property type="entry name" value="Beta-prop_IFT140_1st"/>
</dbReference>
<dbReference type="InterPro" id="IPR001680">
    <property type="entry name" value="WD40_rpt"/>
</dbReference>
<keyword evidence="3" id="KW-0677">Repeat</keyword>
<evidence type="ECO:0000259" key="11">
    <source>
        <dbReference type="Pfam" id="PF24762"/>
    </source>
</evidence>
<feature type="domain" description="IF140 C-terminal TPR" evidence="10">
    <location>
        <begin position="1265"/>
        <end position="1390"/>
    </location>
</feature>
<dbReference type="SMART" id="SM00320">
    <property type="entry name" value="WD40"/>
    <property type="match status" value="4"/>
</dbReference>
<dbReference type="SUPFAM" id="SSF48452">
    <property type="entry name" value="TPR-like"/>
    <property type="match status" value="1"/>
</dbReference>
<dbReference type="GO" id="GO:0035721">
    <property type="term" value="P:intraciliary retrograde transport"/>
    <property type="evidence" value="ECO:0007669"/>
    <property type="project" value="TreeGrafter"/>
</dbReference>
<dbReference type="InterPro" id="IPR036322">
    <property type="entry name" value="WD40_repeat_dom_sf"/>
</dbReference>
<evidence type="ECO:0000259" key="8">
    <source>
        <dbReference type="Pfam" id="PF23383"/>
    </source>
</evidence>
<name>A0A9N9QSF6_9CUCU</name>
<dbReference type="Pfam" id="PF24762">
    <property type="entry name" value="TPR_IF140-IFT172"/>
    <property type="match status" value="1"/>
</dbReference>
<protein>
    <recommendedName>
        <fullName evidence="14">Intraflagellar transport protein 140 homolog</fullName>
    </recommendedName>
</protein>
<feature type="domain" description="IFT140 second beta-propeller" evidence="9">
    <location>
        <begin position="432"/>
        <end position="737"/>
    </location>
</feature>
<evidence type="ECO:0000256" key="7">
    <source>
        <dbReference type="PROSITE-ProRule" id="PRU00221"/>
    </source>
</evidence>
<dbReference type="Gene3D" id="2.130.10.10">
    <property type="entry name" value="YVTN repeat-like/Quinoprotein amine dehydrogenase"/>
    <property type="match status" value="2"/>
</dbReference>
<evidence type="ECO:0000256" key="3">
    <source>
        <dbReference type="ARBA" id="ARBA00022737"/>
    </source>
</evidence>
<keyword evidence="4" id="KW-0802">TPR repeat</keyword>
<dbReference type="PANTHER" id="PTHR15722">
    <property type="entry name" value="IFT140/172-RELATED"/>
    <property type="match status" value="1"/>
</dbReference>
<evidence type="ECO:0000313" key="13">
    <source>
        <dbReference type="Proteomes" id="UP001152799"/>
    </source>
</evidence>
<dbReference type="GO" id="GO:0036064">
    <property type="term" value="C:ciliary basal body"/>
    <property type="evidence" value="ECO:0007669"/>
    <property type="project" value="TreeGrafter"/>
</dbReference>
<gene>
    <name evidence="12" type="ORF">CEUTPL_LOCUS14243</name>
</gene>
<sequence>MTLYMENAVTFPEPGSISINTLWHPNVSLLAVASFSQEKGGFVIIFDELGESIKDIYCPVHRSYQVTALAWHPEKTLLVSGWENGDLKVWNGTDKEFIAVVGPHKTPVTLLEFSEKGGRLVSCDSSGSVVGWKVDTKGETNMLFHLDLNKESITNLTFRLTVKTSSDFDVEGLARAAVNGDENALDMFSNWRPKTTARKFRIQEGSDNFCFFIATQNGSIYYVNANGSCTEVLNTEGTSISHMLYQTNKEALVIMMEGLTIGHFSVDRQGNLSEIAKVKLSGRLQTSSQGLTWAGNSSLAILAGDITLRIWDLETNDNFVLPTTMKLYVSDNKASSSVSEIFTCVAYCKLNQTLCAGTNIGNIYFWTKNPHLLSENVEDQWELNNINNIGGTIKQLKWGSFMMRLPLLSVNCVTSIYIMKEQTVCTAFSSKIWATQKTTNQIWIESNKSNKLLELESQVSDMAISEDFVVFSNGRIVTVYNISWLANQKDESDEFTVTYSNNFHCDNDGIILHEKTIISLSSEKVTLYTYNGSIIFHITSTMSEGEPIGVDVTNNYLTIATMEGYLKIYDLADENHPKLITPIKSLMDCIEDFGEVIQAKTNSKGNKVAFTLAASNLIPDGKLYILDIESDEIVTYDFKKYEYFDEATTSYDEICKNRIPLSVHWCQEDQRLLICNARKLKKNTKKIFAKTLSEEDQIVVTMFILPENKIKIHDIKAIDSEARLLGLSIPYTVTLQKLSIVREIMSDFSGLENCNSTTKQAVLDFSYHLSLGNMDAAFKSIKLVQSQGVWASLAKMCVKTQRLDVAMVCLGHMGNAKAAAALRTAIQDETLSQECKIAVLAIHLGLLEEAEQLYVQAERYDLLNKLLRCRNKMEEAHELAQSKDRINLRNTEYAWAKQLEKSGNFKEAAVRFEKAGTHRYDIPRMLSENPQQLVAYMSRTQDKEMLKWWGQYVESQGEMSAALKIYSTAGDVYSQVRVLCFLNEETRAAELAKASSDKAAFYHMARYYETIGQIQEAVDFYIRATAYSNAVRLAKEHNLSDELWSLGLTVSNRDKIEIAKYFEEQNNLENAVVLYHRGGMLHKALDLAFKTQQFDILQEIATQLDADSDPALIDKCAQYFINEEQFDKAVDLLGIAKKYSEAIQVCVDHNVRLTEDLTEKLTPEKDKVDEQLRINVLHTLAESLMLQGDYHLATKKFTQAGDKIQAMKALLKSGDTDKIIFFAGVSRQREIYIMAANYLQTLDWQNKPEILRNIITFYSKGKALDLLANFYVACAQVEIDDFQNYEKALGALTEASRCLQKITDNPAHIQRAMEIVQQRFSMVKRFVDIRKSFERGDPQAGMTQCKQLLMLNGPELDASVRRGDIYALMIHNCVKQGNFSEGKQLVVELRQFLANEGIKIPLTYYVNKEVIEALAKGLGVPSSSFVPVIPKKASVDREEVDEVLEE</sequence>
<dbReference type="PROSITE" id="PS50082">
    <property type="entry name" value="WD_REPEATS_2"/>
    <property type="match status" value="1"/>
</dbReference>
<dbReference type="PANTHER" id="PTHR15722:SF7">
    <property type="entry name" value="INTRAFLAGELLAR TRANSPORT PROTEIN 140 HOMOLOG"/>
    <property type="match status" value="1"/>
</dbReference>
<dbReference type="FunFam" id="1.25.40.470:FF:000018">
    <property type="entry name" value="Reduced mechanoreceptor potential A"/>
    <property type="match status" value="1"/>
</dbReference>
<dbReference type="InterPro" id="IPR011990">
    <property type="entry name" value="TPR-like_helical_dom_sf"/>
</dbReference>
<keyword evidence="2 7" id="KW-0853">WD repeat</keyword>
<reference evidence="12" key="1">
    <citation type="submission" date="2022-01" db="EMBL/GenBank/DDBJ databases">
        <authorList>
            <person name="King R."/>
        </authorList>
    </citation>
    <scope>NUCLEOTIDE SEQUENCE</scope>
</reference>
<evidence type="ECO:0000256" key="2">
    <source>
        <dbReference type="ARBA" id="ARBA00022574"/>
    </source>
</evidence>
<evidence type="ECO:0000256" key="4">
    <source>
        <dbReference type="ARBA" id="ARBA00022803"/>
    </source>
</evidence>
<dbReference type="InterPro" id="IPR056168">
    <property type="entry name" value="TPR_IF140/IFT172/WDR19"/>
</dbReference>
<dbReference type="Gene3D" id="1.25.40.470">
    <property type="match status" value="1"/>
</dbReference>
<dbReference type="Pfam" id="PF23385">
    <property type="entry name" value="Beta-prop_IFT140_2nd"/>
    <property type="match status" value="1"/>
</dbReference>
<proteinExistence type="predicted"/>
<accession>A0A9N9QSF6</accession>
<dbReference type="InterPro" id="IPR056156">
    <property type="entry name" value="TPR_IF140_C"/>
</dbReference>
<evidence type="ECO:0000259" key="10">
    <source>
        <dbReference type="Pfam" id="PF24760"/>
    </source>
</evidence>
<dbReference type="OrthoDB" id="10258787at2759"/>
<dbReference type="SUPFAM" id="SSF101908">
    <property type="entry name" value="Putative isomerase YbhE"/>
    <property type="match status" value="1"/>
</dbReference>
<evidence type="ECO:0000313" key="12">
    <source>
        <dbReference type="EMBL" id="CAG9773857.1"/>
    </source>
</evidence>
<comment type="subcellular location">
    <subcellularLocation>
        <location evidence="1">Cell projection</location>
        <location evidence="1">Cilium</location>
    </subcellularLocation>
</comment>
<evidence type="ECO:0000259" key="9">
    <source>
        <dbReference type="Pfam" id="PF23385"/>
    </source>
</evidence>
<dbReference type="Pfam" id="PF24760">
    <property type="entry name" value="TPR_IF140_C"/>
    <property type="match status" value="1"/>
</dbReference>
<keyword evidence="5" id="KW-0969">Cilium</keyword>
<dbReference type="GO" id="GO:0005930">
    <property type="term" value="C:axoneme"/>
    <property type="evidence" value="ECO:0007669"/>
    <property type="project" value="TreeGrafter"/>
</dbReference>
<dbReference type="SUPFAM" id="SSF50978">
    <property type="entry name" value="WD40 repeat-like"/>
    <property type="match status" value="1"/>
</dbReference>
<keyword evidence="6" id="KW-0966">Cell projection</keyword>
<dbReference type="Pfam" id="PF23383">
    <property type="entry name" value="Beta-prop_IFT140_1st"/>
    <property type="match status" value="1"/>
</dbReference>
<dbReference type="InterPro" id="IPR056155">
    <property type="entry name" value="Beta-prop_IFT140_2nd"/>
</dbReference>
<feature type="domain" description="IFT140 first beta-propeller" evidence="8">
    <location>
        <begin position="3"/>
        <end position="422"/>
    </location>
</feature>
<feature type="domain" description="IF140/IFT172/WDR19 TPR" evidence="11">
    <location>
        <begin position="772"/>
        <end position="1257"/>
    </location>
</feature>
<dbReference type="InterPro" id="IPR015943">
    <property type="entry name" value="WD40/YVTN_repeat-like_dom_sf"/>
</dbReference>